<dbReference type="EC" id="2.7.7.41" evidence="6 18"/>
<feature type="transmembrane region" description="Helical" evidence="19">
    <location>
        <begin position="86"/>
        <end position="105"/>
    </location>
</feature>
<keyword evidence="15 19" id="KW-0472">Membrane</keyword>
<dbReference type="UniPathway" id="UPA00557">
    <property type="reaction ID" value="UER00614"/>
</dbReference>
<sequence>MSENKNLQTKLDKQKNNNLKIRTLSAMIMLCFLAVYLLLVVFSTEAQRQGWKIDPRITSYVFYGCTMVLLVISIHELANSLGYKKIWMQILIVILPLAIFYFPFFKANNLSIIDVDAQIHLWFDWWFTLIMVSCYFLLLLALSFASKEEHAKRKMIVLFAYSLIIIIGFKGLSEIALTMNTIGNHLDHNPKYGFMTIIWVWGTVILTDTFAYLGGTKFGKTPLAPTISPKKSCEGALIGTVGATLIGALVANLSFYLVPNFGPLSWNLGTVQATMPKVIPGLLLTLLTLLISILGQLGDLLFSGLKRMVGIKDFANCFPGHGGVLDRFDSLIFVTFFLFIIIQII</sequence>
<evidence type="ECO:0000256" key="17">
    <source>
        <dbReference type="ARBA" id="ARBA00023264"/>
    </source>
</evidence>
<feature type="transmembrane region" description="Helical" evidence="19">
    <location>
        <begin position="21"/>
        <end position="42"/>
    </location>
</feature>
<reference evidence="20 21" key="1">
    <citation type="submission" date="2017-11" db="EMBL/GenBank/DDBJ databases">
        <title>Genome sequence of Entomoplasma lucivorax PIPN-2 (ATCC 49196).</title>
        <authorList>
            <person name="Lo W.-S."/>
            <person name="Gasparich G.E."/>
            <person name="Kuo C.-H."/>
        </authorList>
    </citation>
    <scope>NUCLEOTIDE SEQUENCE [LARGE SCALE GENOMIC DNA]</scope>
    <source>
        <strain evidence="20 21">PIPN-2</strain>
    </source>
</reference>
<comment type="catalytic activity">
    <reaction evidence="1 18">
        <text>a 1,2-diacyl-sn-glycero-3-phosphate + CTP + H(+) = a CDP-1,2-diacyl-sn-glycerol + diphosphate</text>
        <dbReference type="Rhea" id="RHEA:16229"/>
        <dbReference type="ChEBI" id="CHEBI:15378"/>
        <dbReference type="ChEBI" id="CHEBI:33019"/>
        <dbReference type="ChEBI" id="CHEBI:37563"/>
        <dbReference type="ChEBI" id="CHEBI:58332"/>
        <dbReference type="ChEBI" id="CHEBI:58608"/>
        <dbReference type="EC" id="2.7.7.41"/>
    </reaction>
</comment>
<evidence type="ECO:0000256" key="18">
    <source>
        <dbReference type="RuleBase" id="RU003938"/>
    </source>
</evidence>
<comment type="pathway">
    <text evidence="3 18">Phospholipid metabolism; CDP-diacylglycerol biosynthesis; CDP-diacylglycerol from sn-glycerol 3-phosphate: step 3/3.</text>
</comment>
<feature type="transmembrane region" description="Helical" evidence="19">
    <location>
        <begin position="57"/>
        <end position="74"/>
    </location>
</feature>
<dbReference type="EMBL" id="PHNE01000002">
    <property type="protein sequence ID" value="PPE05467.1"/>
    <property type="molecule type" value="Genomic_DNA"/>
</dbReference>
<dbReference type="GO" id="GO:0016024">
    <property type="term" value="P:CDP-diacylglycerol biosynthetic process"/>
    <property type="evidence" value="ECO:0007669"/>
    <property type="project" value="UniProtKB-UniPathway"/>
</dbReference>
<evidence type="ECO:0000256" key="6">
    <source>
        <dbReference type="ARBA" id="ARBA00012487"/>
    </source>
</evidence>
<protein>
    <recommendedName>
        <fullName evidence="7 18">Phosphatidate cytidylyltransferase</fullName>
        <ecNumber evidence="6 18">2.7.7.41</ecNumber>
    </recommendedName>
</protein>
<evidence type="ECO:0000256" key="13">
    <source>
        <dbReference type="ARBA" id="ARBA00022989"/>
    </source>
</evidence>
<dbReference type="AlphaFoldDB" id="A0A2S5RDT6"/>
<evidence type="ECO:0000256" key="8">
    <source>
        <dbReference type="ARBA" id="ARBA00022475"/>
    </source>
</evidence>
<evidence type="ECO:0000256" key="11">
    <source>
        <dbReference type="ARBA" id="ARBA00022692"/>
    </source>
</evidence>
<dbReference type="Pfam" id="PF01148">
    <property type="entry name" value="CTP_transf_1"/>
    <property type="match status" value="1"/>
</dbReference>
<dbReference type="RefSeq" id="WP_028126371.1">
    <property type="nucleotide sequence ID" value="NZ_PHNE01000002.1"/>
</dbReference>
<dbReference type="PROSITE" id="PS01315">
    <property type="entry name" value="CDS"/>
    <property type="match status" value="1"/>
</dbReference>
<feature type="transmembrane region" description="Helical" evidence="19">
    <location>
        <begin position="235"/>
        <end position="258"/>
    </location>
</feature>
<evidence type="ECO:0000256" key="16">
    <source>
        <dbReference type="ARBA" id="ARBA00023209"/>
    </source>
</evidence>
<dbReference type="InterPro" id="IPR000374">
    <property type="entry name" value="PC_trans"/>
</dbReference>
<dbReference type="PANTHER" id="PTHR46382">
    <property type="entry name" value="PHOSPHATIDATE CYTIDYLYLTRANSFERASE"/>
    <property type="match status" value="1"/>
</dbReference>
<evidence type="ECO:0000256" key="3">
    <source>
        <dbReference type="ARBA" id="ARBA00005119"/>
    </source>
</evidence>
<feature type="transmembrane region" description="Helical" evidence="19">
    <location>
        <begin position="125"/>
        <end position="144"/>
    </location>
</feature>
<dbReference type="Proteomes" id="UP000237865">
    <property type="component" value="Unassembled WGS sequence"/>
</dbReference>
<evidence type="ECO:0000313" key="20">
    <source>
        <dbReference type="EMBL" id="PPE05467.1"/>
    </source>
</evidence>
<evidence type="ECO:0000256" key="4">
    <source>
        <dbReference type="ARBA" id="ARBA00005189"/>
    </source>
</evidence>
<comment type="subcellular location">
    <subcellularLocation>
        <location evidence="2">Cell membrane</location>
        <topology evidence="2">Multi-pass membrane protein</topology>
    </subcellularLocation>
</comment>
<keyword evidence="17" id="KW-1208">Phospholipid metabolism</keyword>
<evidence type="ECO:0000256" key="5">
    <source>
        <dbReference type="ARBA" id="ARBA00010185"/>
    </source>
</evidence>
<accession>A0A2S5RDT6</accession>
<dbReference type="GO" id="GO:0004605">
    <property type="term" value="F:phosphatidate cytidylyltransferase activity"/>
    <property type="evidence" value="ECO:0007669"/>
    <property type="project" value="UniProtKB-EC"/>
</dbReference>
<keyword evidence="21" id="KW-1185">Reference proteome</keyword>
<keyword evidence="14" id="KW-0443">Lipid metabolism</keyword>
<dbReference type="STRING" id="1399797.GCA_000518285_00195"/>
<evidence type="ECO:0000256" key="12">
    <source>
        <dbReference type="ARBA" id="ARBA00022695"/>
    </source>
</evidence>
<evidence type="ECO:0000256" key="1">
    <source>
        <dbReference type="ARBA" id="ARBA00001698"/>
    </source>
</evidence>
<keyword evidence="12 18" id="KW-0548">Nucleotidyltransferase</keyword>
<keyword evidence="9" id="KW-0444">Lipid biosynthesis</keyword>
<keyword evidence="11 18" id="KW-0812">Transmembrane</keyword>
<feature type="transmembrane region" description="Helical" evidence="19">
    <location>
        <begin position="156"/>
        <end position="172"/>
    </location>
</feature>
<feature type="transmembrane region" description="Helical" evidence="19">
    <location>
        <begin position="278"/>
        <end position="303"/>
    </location>
</feature>
<evidence type="ECO:0000313" key="21">
    <source>
        <dbReference type="Proteomes" id="UP000237865"/>
    </source>
</evidence>
<comment type="pathway">
    <text evidence="4">Lipid metabolism.</text>
</comment>
<evidence type="ECO:0000256" key="14">
    <source>
        <dbReference type="ARBA" id="ARBA00023098"/>
    </source>
</evidence>
<feature type="transmembrane region" description="Helical" evidence="19">
    <location>
        <begin position="192"/>
        <end position="214"/>
    </location>
</feature>
<evidence type="ECO:0000256" key="2">
    <source>
        <dbReference type="ARBA" id="ARBA00004651"/>
    </source>
</evidence>
<gene>
    <name evidence="20" type="primary">cdsA</name>
    <name evidence="20" type="ORF">ELUCI_v1c05600</name>
</gene>
<comment type="similarity">
    <text evidence="5 18">Belongs to the CDS family.</text>
</comment>
<evidence type="ECO:0000256" key="15">
    <source>
        <dbReference type="ARBA" id="ARBA00023136"/>
    </source>
</evidence>
<proteinExistence type="inferred from homology"/>
<dbReference type="PANTHER" id="PTHR46382:SF1">
    <property type="entry name" value="PHOSPHATIDATE CYTIDYLYLTRANSFERASE"/>
    <property type="match status" value="1"/>
</dbReference>
<evidence type="ECO:0000256" key="9">
    <source>
        <dbReference type="ARBA" id="ARBA00022516"/>
    </source>
</evidence>
<keyword evidence="16" id="KW-0594">Phospholipid biosynthesis</keyword>
<keyword evidence="8" id="KW-1003">Cell membrane</keyword>
<dbReference type="GO" id="GO:0005886">
    <property type="term" value="C:plasma membrane"/>
    <property type="evidence" value="ECO:0007669"/>
    <property type="project" value="UniProtKB-SubCell"/>
</dbReference>
<evidence type="ECO:0000256" key="7">
    <source>
        <dbReference type="ARBA" id="ARBA00019373"/>
    </source>
</evidence>
<comment type="caution">
    <text evidence="20">The sequence shown here is derived from an EMBL/GenBank/DDBJ whole genome shotgun (WGS) entry which is preliminary data.</text>
</comment>
<name>A0A2S5RDT6_9MOLU</name>
<evidence type="ECO:0000256" key="19">
    <source>
        <dbReference type="SAM" id="Phobius"/>
    </source>
</evidence>
<evidence type="ECO:0000256" key="10">
    <source>
        <dbReference type="ARBA" id="ARBA00022679"/>
    </source>
</evidence>
<keyword evidence="10 18" id="KW-0808">Transferase</keyword>
<organism evidence="20 21">
    <name type="scientific">Williamsoniiplasma lucivorax</name>
    <dbReference type="NCBI Taxonomy" id="209274"/>
    <lineage>
        <taxon>Bacteria</taxon>
        <taxon>Bacillati</taxon>
        <taxon>Mycoplasmatota</taxon>
        <taxon>Mollicutes</taxon>
        <taxon>Entomoplasmatales</taxon>
        <taxon>Williamsoniiplasma</taxon>
    </lineage>
</organism>
<keyword evidence="13 19" id="KW-1133">Transmembrane helix</keyword>